<dbReference type="Proteomes" id="UP001365542">
    <property type="component" value="Unassembled WGS sequence"/>
</dbReference>
<dbReference type="InterPro" id="IPR034732">
    <property type="entry name" value="EPHD"/>
</dbReference>
<dbReference type="PROSITE" id="PS01359">
    <property type="entry name" value="ZF_PHD_1"/>
    <property type="match status" value="1"/>
</dbReference>
<feature type="compositionally biased region" description="Polar residues" evidence="8">
    <location>
        <begin position="135"/>
        <end position="156"/>
    </location>
</feature>
<keyword evidence="3" id="KW-0677">Repeat</keyword>
<evidence type="ECO:0000256" key="3">
    <source>
        <dbReference type="ARBA" id="ARBA00022737"/>
    </source>
</evidence>
<feature type="region of interest" description="Disordered" evidence="8">
    <location>
        <begin position="1"/>
        <end position="219"/>
    </location>
</feature>
<dbReference type="Pfam" id="PF13831">
    <property type="entry name" value="PHD_2"/>
    <property type="match status" value="1"/>
</dbReference>
<dbReference type="EMBL" id="JAVHJO010000005">
    <property type="protein sequence ID" value="KAK6540541.1"/>
    <property type="molecule type" value="Genomic_DNA"/>
</dbReference>
<protein>
    <submittedName>
        <fullName evidence="11">NuA3 HAT complex component nto1</fullName>
    </submittedName>
</protein>
<dbReference type="InterPro" id="IPR011011">
    <property type="entry name" value="Znf_FYVE_PHD"/>
</dbReference>
<feature type="region of interest" description="Disordered" evidence="8">
    <location>
        <begin position="1275"/>
        <end position="1312"/>
    </location>
</feature>
<keyword evidence="5" id="KW-0862">Zinc</keyword>
<dbReference type="Pfam" id="PF10513">
    <property type="entry name" value="EPL1"/>
    <property type="match status" value="1"/>
</dbReference>
<evidence type="ECO:0000256" key="7">
    <source>
        <dbReference type="PROSITE-ProRule" id="PRU00146"/>
    </source>
</evidence>
<evidence type="ECO:0000313" key="11">
    <source>
        <dbReference type="EMBL" id="KAK6540541.1"/>
    </source>
</evidence>
<dbReference type="Pfam" id="PF13832">
    <property type="entry name" value="zf-HC5HC2H_2"/>
    <property type="match status" value="1"/>
</dbReference>
<reference evidence="11 12" key="1">
    <citation type="submission" date="2019-10" db="EMBL/GenBank/DDBJ databases">
        <authorList>
            <person name="Palmer J.M."/>
        </authorList>
    </citation>
    <scope>NUCLEOTIDE SEQUENCE [LARGE SCALE GENOMIC DNA]</scope>
    <source>
        <strain evidence="11 12">TWF694</strain>
    </source>
</reference>
<feature type="compositionally biased region" description="Gly residues" evidence="8">
    <location>
        <begin position="1084"/>
        <end position="1096"/>
    </location>
</feature>
<dbReference type="InterPro" id="IPR019542">
    <property type="entry name" value="Enhancer_polycomb-like_N"/>
</dbReference>
<feature type="region of interest" description="Disordered" evidence="8">
    <location>
        <begin position="876"/>
        <end position="896"/>
    </location>
</feature>
<dbReference type="InterPro" id="IPR019786">
    <property type="entry name" value="Zinc_finger_PHD-type_CS"/>
</dbReference>
<feature type="compositionally biased region" description="Polar residues" evidence="8">
    <location>
        <begin position="109"/>
        <end position="118"/>
    </location>
</feature>
<keyword evidence="4 7" id="KW-0863">Zinc-finger</keyword>
<dbReference type="PANTHER" id="PTHR13793:SF107">
    <property type="entry name" value="BROMODOMAIN-CONTAINING PROTEIN HOMOLOG"/>
    <property type="match status" value="1"/>
</dbReference>
<dbReference type="InterPro" id="IPR019787">
    <property type="entry name" value="Znf_PHD-finger"/>
</dbReference>
<dbReference type="CDD" id="cd15492">
    <property type="entry name" value="PHD_BRPF_JADE_like"/>
    <property type="match status" value="1"/>
</dbReference>
<keyword evidence="2" id="KW-0479">Metal-binding</keyword>
<comment type="subcellular location">
    <subcellularLocation>
        <location evidence="1">Nucleus</location>
    </subcellularLocation>
</comment>
<feature type="compositionally biased region" description="Basic and acidic residues" evidence="8">
    <location>
        <begin position="1380"/>
        <end position="1394"/>
    </location>
</feature>
<feature type="compositionally biased region" description="Polar residues" evidence="8">
    <location>
        <begin position="1132"/>
        <end position="1141"/>
    </location>
</feature>
<feature type="compositionally biased region" description="Basic and acidic residues" evidence="8">
    <location>
        <begin position="67"/>
        <end position="81"/>
    </location>
</feature>
<feature type="domain" description="PHD-type" evidence="9">
    <location>
        <begin position="383"/>
        <end position="433"/>
    </location>
</feature>
<feature type="compositionally biased region" description="Basic and acidic residues" evidence="8">
    <location>
        <begin position="158"/>
        <end position="178"/>
    </location>
</feature>
<dbReference type="FunFam" id="3.30.40.10:FF:000008">
    <property type="entry name" value="Bromodomain containing 1, isoform CRA_a"/>
    <property type="match status" value="1"/>
</dbReference>
<feature type="compositionally biased region" description="Polar residues" evidence="8">
    <location>
        <begin position="1395"/>
        <end position="1404"/>
    </location>
</feature>
<evidence type="ECO:0000313" key="12">
    <source>
        <dbReference type="Proteomes" id="UP001365542"/>
    </source>
</evidence>
<evidence type="ECO:0000259" key="9">
    <source>
        <dbReference type="PROSITE" id="PS50016"/>
    </source>
</evidence>
<gene>
    <name evidence="11" type="primary">NTO1</name>
    <name evidence="11" type="ORF">TWF694_009332</name>
</gene>
<organism evidence="11 12">
    <name type="scientific">Orbilia ellipsospora</name>
    <dbReference type="NCBI Taxonomy" id="2528407"/>
    <lineage>
        <taxon>Eukaryota</taxon>
        <taxon>Fungi</taxon>
        <taxon>Dikarya</taxon>
        <taxon>Ascomycota</taxon>
        <taxon>Pezizomycotina</taxon>
        <taxon>Orbiliomycetes</taxon>
        <taxon>Orbiliales</taxon>
        <taxon>Orbiliaceae</taxon>
        <taxon>Orbilia</taxon>
    </lineage>
</organism>
<evidence type="ECO:0000256" key="1">
    <source>
        <dbReference type="ARBA" id="ARBA00004123"/>
    </source>
</evidence>
<dbReference type="Gene3D" id="3.30.40.10">
    <property type="entry name" value="Zinc/RING finger domain, C3HC4 (zinc finger)"/>
    <property type="match status" value="2"/>
</dbReference>
<accession>A0AAV9XF20</accession>
<evidence type="ECO:0000256" key="2">
    <source>
        <dbReference type="ARBA" id="ARBA00022723"/>
    </source>
</evidence>
<dbReference type="FunFam" id="3.30.40.10:FF:000007">
    <property type="entry name" value="Bromodomain containing 1, isoform CRA_b"/>
    <property type="match status" value="1"/>
</dbReference>
<feature type="domain" description="PHD-type" evidence="10">
    <location>
        <begin position="438"/>
        <end position="568"/>
    </location>
</feature>
<evidence type="ECO:0000256" key="4">
    <source>
        <dbReference type="ARBA" id="ARBA00022771"/>
    </source>
</evidence>
<evidence type="ECO:0000256" key="5">
    <source>
        <dbReference type="ARBA" id="ARBA00022833"/>
    </source>
</evidence>
<dbReference type="SMART" id="SM00249">
    <property type="entry name" value="PHD"/>
    <property type="match status" value="2"/>
</dbReference>
<feature type="compositionally biased region" description="Polar residues" evidence="8">
    <location>
        <begin position="1344"/>
        <end position="1378"/>
    </location>
</feature>
<name>A0AAV9XF20_9PEZI</name>
<evidence type="ECO:0000256" key="6">
    <source>
        <dbReference type="ARBA" id="ARBA00023242"/>
    </source>
</evidence>
<dbReference type="InterPro" id="IPR050701">
    <property type="entry name" value="Histone_Mod_Regulator"/>
</dbReference>
<feature type="region of interest" description="Disordered" evidence="8">
    <location>
        <begin position="1325"/>
        <end position="1470"/>
    </location>
</feature>
<keyword evidence="12" id="KW-1185">Reference proteome</keyword>
<dbReference type="PROSITE" id="PS50016">
    <property type="entry name" value="ZF_PHD_2"/>
    <property type="match status" value="1"/>
</dbReference>
<dbReference type="PANTHER" id="PTHR13793">
    <property type="entry name" value="PHD FINGER PROTEINS"/>
    <property type="match status" value="1"/>
</dbReference>
<feature type="compositionally biased region" description="Basic residues" evidence="8">
    <location>
        <begin position="18"/>
        <end position="31"/>
    </location>
</feature>
<dbReference type="InterPro" id="IPR013083">
    <property type="entry name" value="Znf_RING/FYVE/PHD"/>
</dbReference>
<dbReference type="PROSITE" id="PS51805">
    <property type="entry name" value="EPHD"/>
    <property type="match status" value="1"/>
</dbReference>
<feature type="compositionally biased region" description="Polar residues" evidence="8">
    <location>
        <begin position="1454"/>
        <end position="1470"/>
    </location>
</feature>
<comment type="caution">
    <text evidence="11">The sequence shown here is derived from an EMBL/GenBank/DDBJ whole genome shotgun (WGS) entry which is preliminary data.</text>
</comment>
<feature type="region of interest" description="Disordered" evidence="8">
    <location>
        <begin position="1131"/>
        <end position="1155"/>
    </location>
</feature>
<dbReference type="GO" id="GO:0006357">
    <property type="term" value="P:regulation of transcription by RNA polymerase II"/>
    <property type="evidence" value="ECO:0007669"/>
    <property type="project" value="TreeGrafter"/>
</dbReference>
<feature type="compositionally biased region" description="Basic and acidic residues" evidence="8">
    <location>
        <begin position="121"/>
        <end position="131"/>
    </location>
</feature>
<feature type="region of interest" description="Disordered" evidence="8">
    <location>
        <begin position="1067"/>
        <end position="1107"/>
    </location>
</feature>
<sequence>MATTPAPHRTPGTGTGRPRGRPRGSRTRHHFVTPSALQRMRASGSSHRRDRPSRPHQASVSDPNTYKPREERSYTEFHPDFDIDADIQSYDSREIDGAPNGQLPVGLPSSVSGRSNGIQIRVEEVQDKQLDDSTPLPSANGASASISETNGATPSETGKPDSGKGDDESQHSSSHELIEQAPVANTPTRRSSRQKDFKDKEKERAHPTPKPSSQRPILPMSNIHHNERLSLPVPSYKTIIPFQLAETYVDRAMAGVGFQESDYWPRPHTMVRNIGIRDDVNEGEAKISSVKEDVEEGSNVPHTITPGIVEYDMDEQDDKWLAQFNILRRSQDVPTITREIFEITITKIEREWYALEKLIPKQSAHAAHIKKGNDDDDEDSSEDSRCQICDDGECENSNAIVFCDGCNIAVHQDCYGVPFIPEGQWLCRRCSLLAPRREVNCIFCPNTDGAFKMTDSSLWSHLLCAIWIPEVTISNMVYMEPVEGIDLVPKSRWKLHCYICKQRMGACIQCSNKSCYLAFHVTCARKAKLFLSMRQQVPTDPSGGTAVGAERSLIFDGSQLKAFCDKHVPSEWRREYRTDIAIRNVQRYYEDAFYDREWGDSQVRALTGQSYEHSMSTPKLTLTVGGKRKRPSNGTGTKTIWRLPSGAPVIPQVLYNTIIEAISRFAIRKPKEYIAEICKYWTLKRESRRDASLLKRLQVSASSNFTSDEVTKKDYSAFYDGEEKLKRRLDFAIKLRHDLERIRLLADDIKKREKEKLRQAECLKEMIDAVYFPVIPILNPILERAQQLDSKDFFKVEFGEIKRKLYEREYTNVTQFSRDILSVLTSSVTSRSKFAVVPIPEAVETNTSELVPGTATSAATPAAVNTANPFENPALASASAAPQTAPRQPSKALGDTAGKTAGRILRVIQPMLEDAKLNELAMREDPNERMAGEVDERYQEILEQKKRDEEVLAQLAAAKMAAGIPVLAEDAGVDKMDIDDPAIVEQEEVHDRAAEAALESATATLSQSHHKDDESGGLIGIPWYTKPFSPMGATLLSEERWMGMDVVRDMSPLSELDEDAIEMLQQSETPDVVSPIGDDDDGSLGSGFDSGNGGSSKGRNPNRYSSVTGAWIPGTRVSLRTTKGAKRVSYVDTPQQESQEVQPIETPKPRTNGKVSAKEVNLQQVVVIGSTRSQTKQAINKAQRRGRGYVWVEVDDDEEQRKATSEAANYEDIAEKDPDAMEIDSEIPASVEVVNGLDDLAESIDSPLTSVPDDQLDLEDHLSLNSDEIKALDGDEEDGDITALVPQPNGETEEVTVKEDNMETETTNTEFHTPIEATNLTAAILEQPSHETGPEAMEEVDVANQLSKEQTLASVTTGEPRSPVKNSISPGKQSTKSSPRQKDASETIEERLSDHTNPFESGSQNDDHASNKNGSLKTTPKKSPPSTASKGKDGGAYTPVPMTTRSRKILEPETTPTRRATSRSGTTKKR</sequence>
<proteinExistence type="predicted"/>
<evidence type="ECO:0000256" key="8">
    <source>
        <dbReference type="SAM" id="MobiDB-lite"/>
    </source>
</evidence>
<dbReference type="GO" id="GO:0008270">
    <property type="term" value="F:zinc ion binding"/>
    <property type="evidence" value="ECO:0007669"/>
    <property type="project" value="UniProtKB-KW"/>
</dbReference>
<dbReference type="GO" id="GO:0005634">
    <property type="term" value="C:nucleus"/>
    <property type="evidence" value="ECO:0007669"/>
    <property type="project" value="UniProtKB-SubCell"/>
</dbReference>
<feature type="compositionally biased region" description="Low complexity" evidence="8">
    <location>
        <begin position="876"/>
        <end position="890"/>
    </location>
</feature>
<dbReference type="InterPro" id="IPR001965">
    <property type="entry name" value="Znf_PHD"/>
</dbReference>
<dbReference type="SUPFAM" id="SSF57903">
    <property type="entry name" value="FYVE/PHD zinc finger"/>
    <property type="match status" value="1"/>
</dbReference>
<feature type="compositionally biased region" description="Basic and acidic residues" evidence="8">
    <location>
        <begin position="193"/>
        <end position="206"/>
    </location>
</feature>
<feature type="compositionally biased region" description="Low complexity" evidence="8">
    <location>
        <begin position="1"/>
        <end position="12"/>
    </location>
</feature>
<keyword evidence="6" id="KW-0539">Nucleus</keyword>
<evidence type="ECO:0000259" key="10">
    <source>
        <dbReference type="PROSITE" id="PS51805"/>
    </source>
</evidence>